<dbReference type="PANTHER" id="PTHR23088:SF27">
    <property type="entry name" value="DEAMINATED GLUTATHIONE AMIDASE"/>
    <property type="match status" value="1"/>
</dbReference>
<name>A0A399JCC9_9MICC</name>
<dbReference type="InterPro" id="IPR003010">
    <property type="entry name" value="C-N_Hydrolase"/>
</dbReference>
<dbReference type="EMBL" id="QQXK01000004">
    <property type="protein sequence ID" value="RII43213.1"/>
    <property type="molecule type" value="Genomic_DNA"/>
</dbReference>
<keyword evidence="4" id="KW-1185">Reference proteome</keyword>
<gene>
    <name evidence="3" type="ORF">DWB68_02585</name>
</gene>
<sequence>MKISVGQFAPTGDVFENLETLDRLAGQAKADGADLVLFPEESMLAITRVEGDFRAAVAKDWTRFVQRLSFIAAGHGIAVVAGGYEANGEDAPYNTVIAVDATGAIVATYRKIHLFDAFSFKESEKITAGPTDQRSTFELGGLTFGLMTCYDIRFPELARDLALAGADALLIGAAWYKGEHKVAHWRTLLKARAVENTVWVAAAGTSGDRTVGYSAILDPMAQPVEYLEDEAEGLVTAEISRQRVDEVREFLPVLANRRIGVPEPSAR</sequence>
<protein>
    <submittedName>
        <fullName evidence="3">Carbon-nitrogen hydrolase family protein</fullName>
    </submittedName>
</protein>
<dbReference type="Proteomes" id="UP000265419">
    <property type="component" value="Unassembled WGS sequence"/>
</dbReference>
<dbReference type="PANTHER" id="PTHR23088">
    <property type="entry name" value="NITRILASE-RELATED"/>
    <property type="match status" value="1"/>
</dbReference>
<dbReference type="RefSeq" id="WP_119423585.1">
    <property type="nucleotide sequence ID" value="NZ_QQXK01000004.1"/>
</dbReference>
<dbReference type="InterPro" id="IPR001110">
    <property type="entry name" value="UPF0012_CS"/>
</dbReference>
<dbReference type="InterPro" id="IPR036526">
    <property type="entry name" value="C-N_Hydrolase_sf"/>
</dbReference>
<organism evidence="3 4">
    <name type="scientific">Galactobacter valiniphilus</name>
    <dbReference type="NCBI Taxonomy" id="2676122"/>
    <lineage>
        <taxon>Bacteria</taxon>
        <taxon>Bacillati</taxon>
        <taxon>Actinomycetota</taxon>
        <taxon>Actinomycetes</taxon>
        <taxon>Micrococcales</taxon>
        <taxon>Micrococcaceae</taxon>
        <taxon>Galactobacter</taxon>
    </lineage>
</organism>
<comment type="similarity">
    <text evidence="1">Belongs to the carbon-nitrogen hydrolase superfamily. NIT1/NIT2 family.</text>
</comment>
<proteinExistence type="inferred from homology"/>
<dbReference type="GO" id="GO:0016787">
    <property type="term" value="F:hydrolase activity"/>
    <property type="evidence" value="ECO:0007669"/>
    <property type="project" value="UniProtKB-KW"/>
</dbReference>
<evidence type="ECO:0000259" key="2">
    <source>
        <dbReference type="PROSITE" id="PS50263"/>
    </source>
</evidence>
<keyword evidence="3" id="KW-0378">Hydrolase</keyword>
<comment type="caution">
    <text evidence="3">The sequence shown here is derived from an EMBL/GenBank/DDBJ whole genome shotgun (WGS) entry which is preliminary data.</text>
</comment>
<evidence type="ECO:0000256" key="1">
    <source>
        <dbReference type="ARBA" id="ARBA00010613"/>
    </source>
</evidence>
<dbReference type="Gene3D" id="3.60.110.10">
    <property type="entry name" value="Carbon-nitrogen hydrolase"/>
    <property type="match status" value="1"/>
</dbReference>
<dbReference type="CDD" id="cd07581">
    <property type="entry name" value="nitrilase_3"/>
    <property type="match status" value="1"/>
</dbReference>
<evidence type="ECO:0000313" key="3">
    <source>
        <dbReference type="EMBL" id="RII43213.1"/>
    </source>
</evidence>
<dbReference type="SUPFAM" id="SSF56317">
    <property type="entry name" value="Carbon-nitrogen hydrolase"/>
    <property type="match status" value="1"/>
</dbReference>
<dbReference type="Pfam" id="PF00795">
    <property type="entry name" value="CN_hydrolase"/>
    <property type="match status" value="1"/>
</dbReference>
<dbReference type="AlphaFoldDB" id="A0A399JCC9"/>
<feature type="domain" description="CN hydrolase" evidence="2">
    <location>
        <begin position="1"/>
        <end position="241"/>
    </location>
</feature>
<evidence type="ECO:0000313" key="4">
    <source>
        <dbReference type="Proteomes" id="UP000265419"/>
    </source>
</evidence>
<dbReference type="PROSITE" id="PS50263">
    <property type="entry name" value="CN_HYDROLASE"/>
    <property type="match status" value="1"/>
</dbReference>
<accession>A0A399JCC9</accession>
<dbReference type="PROSITE" id="PS01227">
    <property type="entry name" value="UPF0012"/>
    <property type="match status" value="1"/>
</dbReference>
<reference evidence="3 4" key="1">
    <citation type="submission" date="2018-07" db="EMBL/GenBank/DDBJ databases">
        <title>Arthrobacter sp. nov., isolated from raw cow's milk with high bacterial count.</title>
        <authorList>
            <person name="Hahne J."/>
            <person name="Isele D."/>
            <person name="Lipski A."/>
        </authorList>
    </citation>
    <scope>NUCLEOTIDE SEQUENCE [LARGE SCALE GENOMIC DNA]</scope>
    <source>
        <strain evidence="3 4">JZ R-35</strain>
    </source>
</reference>